<evidence type="ECO:0000256" key="2">
    <source>
        <dbReference type="ARBA" id="ARBA00001947"/>
    </source>
</evidence>
<feature type="domain" description="Peptidase M20 dimerisation" evidence="18">
    <location>
        <begin position="209"/>
        <end position="269"/>
    </location>
</feature>
<evidence type="ECO:0000256" key="9">
    <source>
        <dbReference type="ARBA" id="ARBA00036421"/>
    </source>
</evidence>
<reference evidence="19" key="1">
    <citation type="journal article" date="2018" name="Int. J. Syst. Evol. Microbiol.">
        <title>Carboxylicivirga sediminis sp. nov., isolated from coastal sediment.</title>
        <authorList>
            <person name="Wang F.Q."/>
            <person name="Ren L.H."/>
            <person name="Zou R.J."/>
            <person name="Sun Y.Z."/>
            <person name="Liu X.J."/>
            <person name="Jiang F."/>
            <person name="Liu L.J."/>
        </authorList>
    </citation>
    <scope>NUCLEOTIDE SEQUENCE</scope>
    <source>
        <strain evidence="19">JR1</strain>
    </source>
</reference>
<evidence type="ECO:0000256" key="16">
    <source>
        <dbReference type="ARBA" id="ARBA00077688"/>
    </source>
</evidence>
<dbReference type="GO" id="GO:0046872">
    <property type="term" value="F:metal ion binding"/>
    <property type="evidence" value="ECO:0007669"/>
    <property type="project" value="UniProtKB-KW"/>
</dbReference>
<dbReference type="GO" id="GO:0005829">
    <property type="term" value="C:cytosol"/>
    <property type="evidence" value="ECO:0007669"/>
    <property type="project" value="TreeGrafter"/>
</dbReference>
<comment type="cofactor">
    <cofactor evidence="1">
        <name>Co(2+)</name>
        <dbReference type="ChEBI" id="CHEBI:48828"/>
    </cofactor>
</comment>
<comment type="caution">
    <text evidence="19">The sequence shown here is derived from an EMBL/GenBank/DDBJ whole genome shotgun (WGS) entry which is preliminary data.</text>
</comment>
<dbReference type="CDD" id="cd03890">
    <property type="entry name" value="M20_pepD"/>
    <property type="match status" value="1"/>
</dbReference>
<dbReference type="EMBL" id="JAGTAR010000059">
    <property type="protein sequence ID" value="MBR8538294.1"/>
    <property type="molecule type" value="Genomic_DNA"/>
</dbReference>
<dbReference type="InterPro" id="IPR001160">
    <property type="entry name" value="Peptidase_M20C"/>
</dbReference>
<protein>
    <recommendedName>
        <fullName evidence="13">Cytosol non-specific dipeptidase</fullName>
        <ecNumber evidence="10">3.4.13.18</ecNumber>
    </recommendedName>
    <alternativeName>
        <fullName evidence="16">Aminoacyl-histidine dipeptidase</fullName>
    </alternativeName>
    <alternativeName>
        <fullName evidence="15">Beta-alanyl-histidine dipeptidase</fullName>
    </alternativeName>
    <alternativeName>
        <fullName evidence="14">Carnosinase</fullName>
    </alternativeName>
    <alternativeName>
        <fullName evidence="11">Peptidase D</fullName>
    </alternativeName>
    <alternativeName>
        <fullName evidence="17">Xaa-His dipeptidase</fullName>
    </alternativeName>
</protein>
<sequence>MNKLSGLHPQEVWTQFEAICQVPRPSKKEEKIIEFLLKFAEENGLEAKKDEIGNVLISKPATPGKENLKSVVLQSHIDMVCEKNSDKKHDFDNDPITPVIDGDWVKADGTTLGADDGIGMAAQMALLIANDIEHGPIECLFTVDEETGLSGAFGLKEGFFNSSILLNLDSEDDGELFIGCAGGVDTLAKFPYQKEAAPEKGFAFKVSVSGLKGGHSGDDINKGLGNANKILNRFLWETSRKYDLRLASFDGGNLRNAIAREAHAIAVVPNAYKEQVRVAFNLLFHDVQMELKVTEPGLRMKLESVDVPAFVMDNNTQNNLLNALYACPHGVIEMSRDIEGLVETSTNLASVKMQDDHVLVTTSQRSSVESSKEDIANMVDAVFTMAGAEAFHTDGYPGWAPNTDSEILKITKESYERLFGNEPVVRAIHAGLECGLFLEKYPGMDMISFGPTIRGAHSPDERIDIETVDKFWKHLIDVLKNIPEA</sequence>
<evidence type="ECO:0000256" key="15">
    <source>
        <dbReference type="ARBA" id="ARBA00076004"/>
    </source>
</evidence>
<accession>A0A941FCD9</accession>
<evidence type="ECO:0000256" key="13">
    <source>
        <dbReference type="ARBA" id="ARBA00071271"/>
    </source>
</evidence>
<evidence type="ECO:0000313" key="19">
    <source>
        <dbReference type="EMBL" id="MBR8538294.1"/>
    </source>
</evidence>
<dbReference type="PIRSF" id="PIRSF016599">
    <property type="entry name" value="Xaa-His_dipept"/>
    <property type="match status" value="1"/>
</dbReference>
<keyword evidence="4" id="KW-0479">Metal-binding</keyword>
<keyword evidence="6" id="KW-0862">Zinc</keyword>
<dbReference type="Pfam" id="PF07687">
    <property type="entry name" value="M20_dimer"/>
    <property type="match status" value="1"/>
</dbReference>
<dbReference type="GO" id="GO:0006508">
    <property type="term" value="P:proteolysis"/>
    <property type="evidence" value="ECO:0007669"/>
    <property type="project" value="UniProtKB-KW"/>
</dbReference>
<evidence type="ECO:0000256" key="7">
    <source>
        <dbReference type="ARBA" id="ARBA00023049"/>
    </source>
</evidence>
<evidence type="ECO:0000256" key="5">
    <source>
        <dbReference type="ARBA" id="ARBA00022801"/>
    </source>
</evidence>
<dbReference type="Gene3D" id="3.40.630.10">
    <property type="entry name" value="Zn peptidases"/>
    <property type="match status" value="2"/>
</dbReference>
<comment type="cofactor">
    <cofactor evidence="2">
        <name>Zn(2+)</name>
        <dbReference type="ChEBI" id="CHEBI:29105"/>
    </cofactor>
</comment>
<evidence type="ECO:0000313" key="20">
    <source>
        <dbReference type="Proteomes" id="UP000679220"/>
    </source>
</evidence>
<dbReference type="FunFam" id="3.40.630.10:FF:000018">
    <property type="entry name" value="Aminoacyl-histidine dipeptidase PepD"/>
    <property type="match status" value="1"/>
</dbReference>
<gene>
    <name evidence="19" type="ORF">KDU71_22175</name>
</gene>
<dbReference type="AlphaFoldDB" id="A0A941FCD9"/>
<evidence type="ECO:0000256" key="4">
    <source>
        <dbReference type="ARBA" id="ARBA00022723"/>
    </source>
</evidence>
<dbReference type="GO" id="GO:0070573">
    <property type="term" value="F:metallodipeptidase activity"/>
    <property type="evidence" value="ECO:0007669"/>
    <property type="project" value="TreeGrafter"/>
</dbReference>
<evidence type="ECO:0000256" key="10">
    <source>
        <dbReference type="ARBA" id="ARBA00038976"/>
    </source>
</evidence>
<dbReference type="PANTHER" id="PTHR43501">
    <property type="entry name" value="CYTOSOL NON-SPECIFIC DIPEPTIDASE"/>
    <property type="match status" value="1"/>
</dbReference>
<dbReference type="InterPro" id="IPR011650">
    <property type="entry name" value="Peptidase_M20_dimer"/>
</dbReference>
<comment type="similarity">
    <text evidence="12">Belongs to the peptidase M20C family.</text>
</comment>
<dbReference type="InterPro" id="IPR002933">
    <property type="entry name" value="Peptidase_M20"/>
</dbReference>
<evidence type="ECO:0000256" key="6">
    <source>
        <dbReference type="ARBA" id="ARBA00022833"/>
    </source>
</evidence>
<evidence type="ECO:0000256" key="3">
    <source>
        <dbReference type="ARBA" id="ARBA00022670"/>
    </source>
</evidence>
<organism evidence="19 20">
    <name type="scientific">Carboxylicivirga sediminis</name>
    <dbReference type="NCBI Taxonomy" id="2006564"/>
    <lineage>
        <taxon>Bacteria</taxon>
        <taxon>Pseudomonadati</taxon>
        <taxon>Bacteroidota</taxon>
        <taxon>Bacteroidia</taxon>
        <taxon>Marinilabiliales</taxon>
        <taxon>Marinilabiliaceae</taxon>
        <taxon>Carboxylicivirga</taxon>
    </lineage>
</organism>
<dbReference type="NCBIfam" id="TIGR01893">
    <property type="entry name" value="aa-his-dipept"/>
    <property type="match status" value="1"/>
</dbReference>
<dbReference type="Proteomes" id="UP000679220">
    <property type="component" value="Unassembled WGS sequence"/>
</dbReference>
<comment type="catalytic activity">
    <reaction evidence="9">
        <text>Hydrolysis of dipeptides, preferentially hydrophobic dipeptides including prolyl amino acids.</text>
        <dbReference type="EC" id="3.4.13.18"/>
    </reaction>
</comment>
<name>A0A941FCD9_9BACT</name>
<evidence type="ECO:0000259" key="18">
    <source>
        <dbReference type="Pfam" id="PF07687"/>
    </source>
</evidence>
<reference evidence="19" key="2">
    <citation type="submission" date="2021-04" db="EMBL/GenBank/DDBJ databases">
        <authorList>
            <person name="Zhang T."/>
            <person name="Zhang Y."/>
            <person name="Lu D."/>
            <person name="Zuo D."/>
            <person name="Du Z."/>
        </authorList>
    </citation>
    <scope>NUCLEOTIDE SEQUENCE</scope>
    <source>
        <strain evidence="19">JR1</strain>
    </source>
</reference>
<keyword evidence="7" id="KW-0482">Metalloprotease</keyword>
<dbReference type="RefSeq" id="WP_212193317.1">
    <property type="nucleotide sequence ID" value="NZ_JAGTAR010000059.1"/>
</dbReference>
<dbReference type="PANTHER" id="PTHR43501:SF1">
    <property type="entry name" value="CYTOSOL NON-SPECIFIC DIPEPTIDASE"/>
    <property type="match status" value="1"/>
</dbReference>
<keyword evidence="20" id="KW-1185">Reference proteome</keyword>
<keyword evidence="5" id="KW-0378">Hydrolase</keyword>
<evidence type="ECO:0000256" key="1">
    <source>
        <dbReference type="ARBA" id="ARBA00001941"/>
    </source>
</evidence>
<evidence type="ECO:0000256" key="14">
    <source>
        <dbReference type="ARBA" id="ARBA00075285"/>
    </source>
</evidence>
<evidence type="ECO:0000256" key="12">
    <source>
        <dbReference type="ARBA" id="ARBA00061423"/>
    </source>
</evidence>
<keyword evidence="3" id="KW-0645">Protease</keyword>
<dbReference type="Pfam" id="PF01546">
    <property type="entry name" value="Peptidase_M20"/>
    <property type="match status" value="1"/>
</dbReference>
<evidence type="ECO:0000256" key="17">
    <source>
        <dbReference type="ARBA" id="ARBA00078074"/>
    </source>
</evidence>
<proteinExistence type="inferred from homology"/>
<dbReference type="SUPFAM" id="SSF53187">
    <property type="entry name" value="Zn-dependent exopeptidases"/>
    <property type="match status" value="1"/>
</dbReference>
<dbReference type="PRINTS" id="PR00934">
    <property type="entry name" value="XHISDIPTASE"/>
</dbReference>
<dbReference type="EC" id="3.4.13.18" evidence="10"/>
<evidence type="ECO:0000256" key="11">
    <source>
        <dbReference type="ARBA" id="ARBA00044252"/>
    </source>
</evidence>
<dbReference type="FunFam" id="3.40.630.10:FF:000015">
    <property type="entry name" value="Aminoacyl-histidine dipeptidase PepD"/>
    <property type="match status" value="1"/>
</dbReference>
<keyword evidence="8" id="KW-0170">Cobalt</keyword>
<evidence type="ECO:0000256" key="8">
    <source>
        <dbReference type="ARBA" id="ARBA00023285"/>
    </source>
</evidence>